<dbReference type="SMART" id="SM00174">
    <property type="entry name" value="RHO"/>
    <property type="match status" value="1"/>
</dbReference>
<dbReference type="Proteomes" id="UP000596742">
    <property type="component" value="Unassembled WGS sequence"/>
</dbReference>
<dbReference type="AlphaFoldDB" id="A0A8B6FKV9"/>
<evidence type="ECO:0000313" key="5">
    <source>
        <dbReference type="Proteomes" id="UP000596742"/>
    </source>
</evidence>
<dbReference type="GO" id="GO:0003924">
    <property type="term" value="F:GTPase activity"/>
    <property type="evidence" value="ECO:0007669"/>
    <property type="project" value="InterPro"/>
</dbReference>
<sequence length="338" mass="39155">MPLTDSDCAATYKILVLGDTTVGKSSILRTLTGKDFVNKTLPTVGIDFVRRTFEVDGAVVKLNVWDTAGQQRFHSVTRKHYRGVQGIVLVYDITDRKSFTHLSFWVDSVNKGITNSKNQYDTVPIILVGNKSDLEKDRQIEEEEGKELATKILAFDFIETSAKKNENVFMMFKRLAQYVTETFDPKVMKSYHPYMLRPPEIMEEKRKQNDNSKKKKKKKKEKTNNQDNNKSKKDKLLTSPCAATEHSNGHLLENEITNCEEHNQQQNGKIKKKSRGLKLTKRKLRIIKTTNKNKRKKKKKTLGFLWRKLFRRKQNSSKRESDSSYGHTSRHEHSCVIL</sequence>
<dbReference type="PROSITE" id="PS51421">
    <property type="entry name" value="RAS"/>
    <property type="match status" value="1"/>
</dbReference>
<evidence type="ECO:0000313" key="4">
    <source>
        <dbReference type="EMBL" id="VDI50871.1"/>
    </source>
</evidence>
<dbReference type="GO" id="GO:0005525">
    <property type="term" value="F:GTP binding"/>
    <property type="evidence" value="ECO:0007669"/>
    <property type="project" value="UniProtKB-KW"/>
</dbReference>
<dbReference type="Gene3D" id="3.40.50.300">
    <property type="entry name" value="P-loop containing nucleotide triphosphate hydrolases"/>
    <property type="match status" value="1"/>
</dbReference>
<dbReference type="SMART" id="SM00176">
    <property type="entry name" value="RAN"/>
    <property type="match status" value="1"/>
</dbReference>
<evidence type="ECO:0000256" key="2">
    <source>
        <dbReference type="ARBA" id="ARBA00023134"/>
    </source>
</evidence>
<dbReference type="PRINTS" id="PR00449">
    <property type="entry name" value="RASTRNSFRMNG"/>
</dbReference>
<keyword evidence="5" id="KW-1185">Reference proteome</keyword>
<evidence type="ECO:0000256" key="1">
    <source>
        <dbReference type="ARBA" id="ARBA00022741"/>
    </source>
</evidence>
<feature type="region of interest" description="Disordered" evidence="3">
    <location>
        <begin position="198"/>
        <end position="240"/>
    </location>
</feature>
<dbReference type="PANTHER" id="PTHR47977">
    <property type="entry name" value="RAS-RELATED PROTEIN RAB"/>
    <property type="match status" value="1"/>
</dbReference>
<feature type="compositionally biased region" description="Basic and acidic residues" evidence="3">
    <location>
        <begin position="329"/>
        <end position="338"/>
    </location>
</feature>
<dbReference type="CDD" id="cd00154">
    <property type="entry name" value="Rab"/>
    <property type="match status" value="1"/>
</dbReference>
<organism evidence="4 5">
    <name type="scientific">Mytilus galloprovincialis</name>
    <name type="common">Mediterranean mussel</name>
    <dbReference type="NCBI Taxonomy" id="29158"/>
    <lineage>
        <taxon>Eukaryota</taxon>
        <taxon>Metazoa</taxon>
        <taxon>Spiralia</taxon>
        <taxon>Lophotrochozoa</taxon>
        <taxon>Mollusca</taxon>
        <taxon>Bivalvia</taxon>
        <taxon>Autobranchia</taxon>
        <taxon>Pteriomorphia</taxon>
        <taxon>Mytilida</taxon>
        <taxon>Mytiloidea</taxon>
        <taxon>Mytilidae</taxon>
        <taxon>Mytilinae</taxon>
        <taxon>Mytilus</taxon>
    </lineage>
</organism>
<dbReference type="PROSITE" id="PS51420">
    <property type="entry name" value="RHO"/>
    <property type="match status" value="1"/>
</dbReference>
<gene>
    <name evidence="4" type="ORF">MGAL_10B020420</name>
</gene>
<feature type="compositionally biased region" description="Basic and acidic residues" evidence="3">
    <location>
        <begin position="200"/>
        <end position="212"/>
    </location>
</feature>
<dbReference type="FunFam" id="3.40.50.300:FF:001329">
    <property type="entry name" value="Small GTP-binding protein, putative"/>
    <property type="match status" value="1"/>
</dbReference>
<dbReference type="SMART" id="SM00177">
    <property type="entry name" value="ARF"/>
    <property type="match status" value="1"/>
</dbReference>
<dbReference type="InterPro" id="IPR005225">
    <property type="entry name" value="Small_GTP-bd"/>
</dbReference>
<accession>A0A8B6FKV9</accession>
<dbReference type="PROSITE" id="PS51419">
    <property type="entry name" value="RAB"/>
    <property type="match status" value="1"/>
</dbReference>
<proteinExistence type="predicted"/>
<keyword evidence="2" id="KW-0342">GTP-binding</keyword>
<dbReference type="SUPFAM" id="SSF52540">
    <property type="entry name" value="P-loop containing nucleoside triphosphate hydrolases"/>
    <property type="match status" value="1"/>
</dbReference>
<dbReference type="EMBL" id="UYJE01006999">
    <property type="protein sequence ID" value="VDI50871.1"/>
    <property type="molecule type" value="Genomic_DNA"/>
</dbReference>
<dbReference type="NCBIfam" id="TIGR00231">
    <property type="entry name" value="small_GTP"/>
    <property type="match status" value="1"/>
</dbReference>
<dbReference type="Pfam" id="PF00071">
    <property type="entry name" value="Ras"/>
    <property type="match status" value="1"/>
</dbReference>
<dbReference type="InterPro" id="IPR027417">
    <property type="entry name" value="P-loop_NTPase"/>
</dbReference>
<evidence type="ECO:0000256" key="3">
    <source>
        <dbReference type="SAM" id="MobiDB-lite"/>
    </source>
</evidence>
<name>A0A8B6FKV9_MYTGA</name>
<dbReference type="PROSITE" id="PS51417">
    <property type="entry name" value="ARF"/>
    <property type="match status" value="1"/>
</dbReference>
<dbReference type="OrthoDB" id="6232500at2759"/>
<dbReference type="InterPro" id="IPR050227">
    <property type="entry name" value="Rab"/>
</dbReference>
<dbReference type="SMART" id="SM00173">
    <property type="entry name" value="RAS"/>
    <property type="match status" value="1"/>
</dbReference>
<comment type="caution">
    <text evidence="4">The sequence shown here is derived from an EMBL/GenBank/DDBJ whole genome shotgun (WGS) entry which is preliminary data.</text>
</comment>
<reference evidence="4" key="1">
    <citation type="submission" date="2018-11" db="EMBL/GenBank/DDBJ databases">
        <authorList>
            <person name="Alioto T."/>
            <person name="Alioto T."/>
        </authorList>
    </citation>
    <scope>NUCLEOTIDE SEQUENCE</scope>
</reference>
<dbReference type="InterPro" id="IPR001806">
    <property type="entry name" value="Small_GTPase"/>
</dbReference>
<feature type="region of interest" description="Disordered" evidence="3">
    <location>
        <begin position="313"/>
        <end position="338"/>
    </location>
</feature>
<dbReference type="SMART" id="SM00175">
    <property type="entry name" value="RAB"/>
    <property type="match status" value="1"/>
</dbReference>
<protein>
    <submittedName>
        <fullName evidence="4">Uncharacterized protein</fullName>
    </submittedName>
</protein>
<keyword evidence="1" id="KW-0547">Nucleotide-binding</keyword>